<reference evidence="7" key="2">
    <citation type="submission" date="2013-04" db="UniProtKB">
        <authorList>
            <consortium name="EnsemblPlants"/>
        </authorList>
    </citation>
    <scope>IDENTIFICATION</scope>
</reference>
<evidence type="ECO:0000313" key="7">
    <source>
        <dbReference type="EnsemblPlants" id="OB01G52560.1"/>
    </source>
</evidence>
<evidence type="ECO:0000256" key="3">
    <source>
        <dbReference type="ARBA" id="ARBA00023242"/>
    </source>
</evidence>
<feature type="region of interest" description="Disordered" evidence="4">
    <location>
        <begin position="341"/>
        <end position="365"/>
    </location>
</feature>
<dbReference type="Proteomes" id="UP000006038">
    <property type="component" value="Chromosome 1"/>
</dbReference>
<dbReference type="CDD" id="cd17744">
    <property type="entry name" value="BRCT_MDC1_rpt1"/>
    <property type="match status" value="1"/>
</dbReference>
<comment type="subcellular location">
    <subcellularLocation>
        <location evidence="1">Nucleus</location>
    </subcellularLocation>
</comment>
<organism evidence="7">
    <name type="scientific">Oryza brachyantha</name>
    <name type="common">malo sina</name>
    <dbReference type="NCBI Taxonomy" id="4533"/>
    <lineage>
        <taxon>Eukaryota</taxon>
        <taxon>Viridiplantae</taxon>
        <taxon>Streptophyta</taxon>
        <taxon>Embryophyta</taxon>
        <taxon>Tracheophyta</taxon>
        <taxon>Spermatophyta</taxon>
        <taxon>Magnoliopsida</taxon>
        <taxon>Liliopsida</taxon>
        <taxon>Poales</taxon>
        <taxon>Poaceae</taxon>
        <taxon>BOP clade</taxon>
        <taxon>Oryzoideae</taxon>
        <taxon>Oryzeae</taxon>
        <taxon>Oryzinae</taxon>
        <taxon>Oryza</taxon>
    </lineage>
</organism>
<dbReference type="AlphaFoldDB" id="J3L7Q0"/>
<reference evidence="7" key="1">
    <citation type="journal article" date="2013" name="Nat. Commun.">
        <title>Whole-genome sequencing of Oryza brachyantha reveals mechanisms underlying Oryza genome evolution.</title>
        <authorList>
            <person name="Chen J."/>
            <person name="Huang Q."/>
            <person name="Gao D."/>
            <person name="Wang J."/>
            <person name="Lang Y."/>
            <person name="Liu T."/>
            <person name="Li B."/>
            <person name="Bai Z."/>
            <person name="Luis Goicoechea J."/>
            <person name="Liang C."/>
            <person name="Chen C."/>
            <person name="Zhang W."/>
            <person name="Sun S."/>
            <person name="Liao Y."/>
            <person name="Zhang X."/>
            <person name="Yang L."/>
            <person name="Song C."/>
            <person name="Wang M."/>
            <person name="Shi J."/>
            <person name="Liu G."/>
            <person name="Liu J."/>
            <person name="Zhou H."/>
            <person name="Zhou W."/>
            <person name="Yu Q."/>
            <person name="An N."/>
            <person name="Chen Y."/>
            <person name="Cai Q."/>
            <person name="Wang B."/>
            <person name="Liu B."/>
            <person name="Min J."/>
            <person name="Huang Y."/>
            <person name="Wu H."/>
            <person name="Li Z."/>
            <person name="Zhang Y."/>
            <person name="Yin Y."/>
            <person name="Song W."/>
            <person name="Jiang J."/>
            <person name="Jackson S.A."/>
            <person name="Wing R.A."/>
            <person name="Wang J."/>
            <person name="Chen M."/>
        </authorList>
    </citation>
    <scope>NUCLEOTIDE SEQUENCE [LARGE SCALE GENOMIC DNA]</scope>
    <source>
        <strain evidence="7">cv. IRGC 101232</strain>
    </source>
</reference>
<feature type="signal peptide" evidence="5">
    <location>
        <begin position="1"/>
        <end position="28"/>
    </location>
</feature>
<evidence type="ECO:0000313" key="8">
    <source>
        <dbReference type="Proteomes" id="UP000006038"/>
    </source>
</evidence>
<feature type="domain" description="BRCT" evidence="6">
    <location>
        <begin position="559"/>
        <end position="648"/>
    </location>
</feature>
<dbReference type="InterPro" id="IPR036420">
    <property type="entry name" value="BRCT_dom_sf"/>
</dbReference>
<feature type="chain" id="PRO_5003772476" description="BRCT domain-containing protein" evidence="5">
    <location>
        <begin position="29"/>
        <end position="770"/>
    </location>
</feature>
<keyword evidence="5" id="KW-0732">Signal</keyword>
<sequence>MARCLASPAHFRSLLLSAGLELVPLSLALFPLHTALANSSPSSFPQSAAASVHGGSAAKRRSEALGTRLSIHHLGQARINFTLLTLFTYYNMDIMTSARGCARLAYVNSQEPGDESQINAIDVVDGLLVEDDIETSQKISNDQITKAKSASTLGSVIAPWLAKRAECSFSLKRAGIFDWADIPTADDCRTSIVSMENTGDRANDQVKHVDSQRCCGYESGSRARPILECIDEESVHCLKKPEPFSGTDDLYQEYDIGPNTQMAAEAMEALFNASTVCYDVKGTEGSAVINMTTGTKVDMACAVHSPIQKRKVTCLRQRSGVATEYKQIKVADAVRENGESPFSYAKRPSMSKTRKYPKQMAGKAKGNIKSGIIQRDIDHEVSEVVTRSGTDDLHIPLSLGTDALIHPKRRRTSMFTSGSSKIEFTESIKLTATRAKTTEVKQLSTAKRVSVSDRDTSSGMRMSQHSSLSDHEASAASSYFNPLGETSIVRLGKRSIPEKKGHGSNLMHSVPLRELNGAGPQARMLASKNTLKRVLKSPGSRELASLFRNEVTPVLQSSRRRRHMSTVRVLLSQSMDSETLNDQTKILIHFGLSVATTISEATHFVAEKFARTRNMLEAIAMGIPVVIPAWLECCREAKCFIDEKGYILRDIKKEKELGFSMPVSLSQACNKPLLEGRRVLITPNAKPSKEILKSLVVAAHGKLLERNAMSKMKNISLVGAFVISCEQDYKICAPFIKNGFEVFESELVLNGIITQKLEFERYRLFHDKTV</sequence>
<evidence type="ECO:0000256" key="1">
    <source>
        <dbReference type="ARBA" id="ARBA00004123"/>
    </source>
</evidence>
<feature type="region of interest" description="Disordered" evidence="4">
    <location>
        <begin position="446"/>
        <end position="470"/>
    </location>
</feature>
<dbReference type="PANTHER" id="PTHR23196:SF23">
    <property type="entry name" value="OS01G0939300 PROTEIN"/>
    <property type="match status" value="1"/>
</dbReference>
<name>J3L7Q0_ORYBR</name>
<feature type="compositionally biased region" description="Polar residues" evidence="4">
    <location>
        <begin position="457"/>
        <end position="467"/>
    </location>
</feature>
<dbReference type="InterPro" id="IPR051579">
    <property type="entry name" value="DDR_Transcriptional_Reg"/>
</dbReference>
<dbReference type="HOGENOM" id="CLU_005303_1_0_1"/>
<proteinExistence type="predicted"/>
<dbReference type="CDD" id="cd18432">
    <property type="entry name" value="BRCT_PAXIP1_rpt6_like"/>
    <property type="match status" value="1"/>
</dbReference>
<dbReference type="PROSITE" id="PS50172">
    <property type="entry name" value="BRCT"/>
    <property type="match status" value="1"/>
</dbReference>
<accession>J3L7Q0</accession>
<evidence type="ECO:0000256" key="4">
    <source>
        <dbReference type="SAM" id="MobiDB-lite"/>
    </source>
</evidence>
<dbReference type="PANTHER" id="PTHR23196">
    <property type="entry name" value="PAX TRANSCRIPTION ACTIVATION DOMAIN INTERACTING PROTEIN"/>
    <property type="match status" value="1"/>
</dbReference>
<dbReference type="EnsemblPlants" id="OB01G52560.1">
    <property type="protein sequence ID" value="OB01G52560.1"/>
    <property type="gene ID" value="OB01G52560"/>
</dbReference>
<dbReference type="Gene3D" id="3.40.50.10190">
    <property type="entry name" value="BRCT domain"/>
    <property type="match status" value="2"/>
</dbReference>
<dbReference type="eggNOG" id="KOG2043">
    <property type="taxonomic scope" value="Eukaryota"/>
</dbReference>
<dbReference type="Pfam" id="PF16770">
    <property type="entry name" value="RTT107_BRCT_5"/>
    <property type="match status" value="1"/>
</dbReference>
<keyword evidence="8" id="KW-1185">Reference proteome</keyword>
<dbReference type="GO" id="GO:0005634">
    <property type="term" value="C:nucleus"/>
    <property type="evidence" value="ECO:0007669"/>
    <property type="project" value="UniProtKB-SubCell"/>
</dbReference>
<dbReference type="OMA" id="WLECCRE"/>
<dbReference type="Pfam" id="PF16589">
    <property type="entry name" value="BRCT_2"/>
    <property type="match status" value="1"/>
</dbReference>
<dbReference type="SUPFAM" id="SSF52113">
    <property type="entry name" value="BRCT domain"/>
    <property type="match status" value="1"/>
</dbReference>
<protein>
    <recommendedName>
        <fullName evidence="6">BRCT domain-containing protein</fullName>
    </recommendedName>
</protein>
<dbReference type="InterPro" id="IPR001357">
    <property type="entry name" value="BRCT_dom"/>
</dbReference>
<evidence type="ECO:0000259" key="6">
    <source>
        <dbReference type="PROSITE" id="PS50172"/>
    </source>
</evidence>
<evidence type="ECO:0000256" key="5">
    <source>
        <dbReference type="SAM" id="SignalP"/>
    </source>
</evidence>
<dbReference type="GO" id="GO:0006974">
    <property type="term" value="P:DNA damage response"/>
    <property type="evidence" value="ECO:0007669"/>
    <property type="project" value="UniProtKB-KW"/>
</dbReference>
<evidence type="ECO:0000256" key="2">
    <source>
        <dbReference type="ARBA" id="ARBA00022763"/>
    </source>
</evidence>
<dbReference type="Gramene" id="OB01G52560.1">
    <property type="protein sequence ID" value="OB01G52560.1"/>
    <property type="gene ID" value="OB01G52560"/>
</dbReference>
<keyword evidence="2" id="KW-0227">DNA damage</keyword>
<dbReference type="SMART" id="SM00292">
    <property type="entry name" value="BRCT"/>
    <property type="match status" value="1"/>
</dbReference>
<keyword evidence="3" id="KW-0539">Nucleus</keyword>
<dbReference type="STRING" id="4533.J3L7Q0"/>